<evidence type="ECO:0000313" key="4">
    <source>
        <dbReference type="Proteomes" id="UP001179952"/>
    </source>
</evidence>
<dbReference type="AlphaFoldDB" id="A0AAV9AVZ3"/>
<protein>
    <submittedName>
        <fullName evidence="3">Uncharacterized protein</fullName>
    </submittedName>
</protein>
<evidence type="ECO:0000313" key="3">
    <source>
        <dbReference type="EMBL" id="KAK1268295.1"/>
    </source>
</evidence>
<gene>
    <name evidence="3" type="ORF">QJS04_geneDACA017129</name>
</gene>
<accession>A0AAV9AVZ3</accession>
<feature type="signal peptide" evidence="2">
    <location>
        <begin position="1"/>
        <end position="29"/>
    </location>
</feature>
<keyword evidence="4" id="KW-1185">Reference proteome</keyword>
<proteinExistence type="predicted"/>
<dbReference type="EMBL" id="JAUJYN010000006">
    <property type="protein sequence ID" value="KAK1268295.1"/>
    <property type="molecule type" value="Genomic_DNA"/>
</dbReference>
<comment type="caution">
    <text evidence="3">The sequence shown here is derived from an EMBL/GenBank/DDBJ whole genome shotgun (WGS) entry which is preliminary data.</text>
</comment>
<reference evidence="3" key="1">
    <citation type="journal article" date="2023" name="Nat. Commun.">
        <title>Diploid and tetraploid genomes of Acorus and the evolution of monocots.</title>
        <authorList>
            <person name="Ma L."/>
            <person name="Liu K.W."/>
            <person name="Li Z."/>
            <person name="Hsiao Y.Y."/>
            <person name="Qi Y."/>
            <person name="Fu T."/>
            <person name="Tang G.D."/>
            <person name="Zhang D."/>
            <person name="Sun W.H."/>
            <person name="Liu D.K."/>
            <person name="Li Y."/>
            <person name="Chen G.Z."/>
            <person name="Liu X.D."/>
            <person name="Liao X.Y."/>
            <person name="Jiang Y.T."/>
            <person name="Yu X."/>
            <person name="Hao Y."/>
            <person name="Huang J."/>
            <person name="Zhao X.W."/>
            <person name="Ke S."/>
            <person name="Chen Y.Y."/>
            <person name="Wu W.L."/>
            <person name="Hsu J.L."/>
            <person name="Lin Y.F."/>
            <person name="Huang M.D."/>
            <person name="Li C.Y."/>
            <person name="Huang L."/>
            <person name="Wang Z.W."/>
            <person name="Zhao X."/>
            <person name="Zhong W.Y."/>
            <person name="Peng D.H."/>
            <person name="Ahmad S."/>
            <person name="Lan S."/>
            <person name="Zhang J.S."/>
            <person name="Tsai W.C."/>
            <person name="Van de Peer Y."/>
            <person name="Liu Z.J."/>
        </authorList>
    </citation>
    <scope>NUCLEOTIDE SEQUENCE</scope>
    <source>
        <strain evidence="3">SCP</strain>
    </source>
</reference>
<dbReference type="PANTHER" id="PTHR33470">
    <property type="entry name" value="OS01G0164075 PROTEIN"/>
    <property type="match status" value="1"/>
</dbReference>
<sequence>MSSVKSVVGFHVLMVAVLILASNLSCSSAKKPVPLVGLRSHVVVEGTVYCRSCNKTLVGAPPLAGAVARVKCNTTKVPLSVEATTNSYGYFYMALPKLKLGTMSNHTCLVYLVASPNPACNKTSNLHGGITGSPLTLKAIYPGPFPYAVFTVGPLAYAPLRCPKPVA</sequence>
<keyword evidence="1 2" id="KW-0732">Signal</keyword>
<dbReference type="GO" id="GO:0071944">
    <property type="term" value="C:cell periphery"/>
    <property type="evidence" value="ECO:0007669"/>
    <property type="project" value="TreeGrafter"/>
</dbReference>
<dbReference type="Proteomes" id="UP001179952">
    <property type="component" value="Unassembled WGS sequence"/>
</dbReference>
<feature type="chain" id="PRO_5043496791" evidence="2">
    <location>
        <begin position="30"/>
        <end position="167"/>
    </location>
</feature>
<reference evidence="3" key="2">
    <citation type="submission" date="2023-06" db="EMBL/GenBank/DDBJ databases">
        <authorList>
            <person name="Ma L."/>
            <person name="Liu K.-W."/>
            <person name="Li Z."/>
            <person name="Hsiao Y.-Y."/>
            <person name="Qi Y."/>
            <person name="Fu T."/>
            <person name="Tang G."/>
            <person name="Zhang D."/>
            <person name="Sun W.-H."/>
            <person name="Liu D.-K."/>
            <person name="Li Y."/>
            <person name="Chen G.-Z."/>
            <person name="Liu X.-D."/>
            <person name="Liao X.-Y."/>
            <person name="Jiang Y.-T."/>
            <person name="Yu X."/>
            <person name="Hao Y."/>
            <person name="Huang J."/>
            <person name="Zhao X.-W."/>
            <person name="Ke S."/>
            <person name="Chen Y.-Y."/>
            <person name="Wu W.-L."/>
            <person name="Hsu J.-L."/>
            <person name="Lin Y.-F."/>
            <person name="Huang M.-D."/>
            <person name="Li C.-Y."/>
            <person name="Huang L."/>
            <person name="Wang Z.-W."/>
            <person name="Zhao X."/>
            <person name="Zhong W.-Y."/>
            <person name="Peng D.-H."/>
            <person name="Ahmad S."/>
            <person name="Lan S."/>
            <person name="Zhang J.-S."/>
            <person name="Tsai W.-C."/>
            <person name="Van De Peer Y."/>
            <person name="Liu Z.-J."/>
        </authorList>
    </citation>
    <scope>NUCLEOTIDE SEQUENCE</scope>
    <source>
        <strain evidence="3">SCP</strain>
        <tissue evidence="3">Leaves</tissue>
    </source>
</reference>
<evidence type="ECO:0000256" key="1">
    <source>
        <dbReference type="ARBA" id="ARBA00022729"/>
    </source>
</evidence>
<evidence type="ECO:0000256" key="2">
    <source>
        <dbReference type="SAM" id="SignalP"/>
    </source>
</evidence>
<organism evidence="3 4">
    <name type="scientific">Acorus gramineus</name>
    <name type="common">Dwarf sweet flag</name>
    <dbReference type="NCBI Taxonomy" id="55184"/>
    <lineage>
        <taxon>Eukaryota</taxon>
        <taxon>Viridiplantae</taxon>
        <taxon>Streptophyta</taxon>
        <taxon>Embryophyta</taxon>
        <taxon>Tracheophyta</taxon>
        <taxon>Spermatophyta</taxon>
        <taxon>Magnoliopsida</taxon>
        <taxon>Liliopsida</taxon>
        <taxon>Acoraceae</taxon>
        <taxon>Acorus</taxon>
    </lineage>
</organism>
<name>A0AAV9AVZ3_ACOGR</name>
<dbReference type="PANTHER" id="PTHR33470:SF22">
    <property type="entry name" value="POLLEN OLE E 1 ALLERGEN AND EXTENSIN FAMILY PROTEIN"/>
    <property type="match status" value="1"/>
</dbReference>
<dbReference type="Pfam" id="PF01190">
    <property type="entry name" value="Pollen_Ole_e_1"/>
    <property type="match status" value="1"/>
</dbReference>